<dbReference type="InterPro" id="IPR038338">
    <property type="entry name" value="PriC_sf"/>
</dbReference>
<organism evidence="1 2">
    <name type="scientific">Pseudidiomarina woesei</name>
    <dbReference type="NCBI Taxonomy" id="1381080"/>
    <lineage>
        <taxon>Bacteria</taxon>
        <taxon>Pseudomonadati</taxon>
        <taxon>Pseudomonadota</taxon>
        <taxon>Gammaproteobacteria</taxon>
        <taxon>Alteromonadales</taxon>
        <taxon>Idiomarinaceae</taxon>
        <taxon>Pseudidiomarina</taxon>
    </lineage>
</organism>
<sequence length="98" mass="11585">MAMNPDLYHRINNEIENLEQRINRLAINEESFSDWFDSQLFSQDANVPSDYIAELRRQLKSLNSATTAARSQWLSEHLAHQLSALHQAVRWFEQKNER</sequence>
<dbReference type="InterPro" id="IPR010890">
    <property type="entry name" value="PriC"/>
</dbReference>
<dbReference type="EMBL" id="CYHB01000001">
    <property type="protein sequence ID" value="CUA83307.1"/>
    <property type="molecule type" value="Genomic_DNA"/>
</dbReference>
<dbReference type="AlphaFoldDB" id="A0A0K6GX30"/>
<reference evidence="2" key="1">
    <citation type="submission" date="2015-08" db="EMBL/GenBank/DDBJ databases">
        <authorList>
            <person name="Varghese N."/>
        </authorList>
    </citation>
    <scope>NUCLEOTIDE SEQUENCE [LARGE SCALE GENOMIC DNA]</scope>
    <source>
        <strain evidence="2">DSM 27808</strain>
    </source>
</reference>
<dbReference type="OrthoDB" id="6240036at2"/>
<name>A0A0K6GX30_9GAMM</name>
<gene>
    <name evidence="1" type="ORF">Ga0061064_0531</name>
</gene>
<protein>
    <submittedName>
        <fullName evidence="1">Primosomal replication protein priB and priC</fullName>
    </submittedName>
</protein>
<dbReference type="RefSeq" id="WP_055438214.1">
    <property type="nucleotide sequence ID" value="NZ_CYHB01000001.1"/>
</dbReference>
<dbReference type="Pfam" id="PF07445">
    <property type="entry name" value="PriC"/>
    <property type="match status" value="1"/>
</dbReference>
<dbReference type="Gene3D" id="1.20.1270.340">
    <property type="match status" value="1"/>
</dbReference>
<dbReference type="Proteomes" id="UP000182598">
    <property type="component" value="Unassembled WGS sequence"/>
</dbReference>
<accession>A0A0K6GX30</accession>
<evidence type="ECO:0000313" key="2">
    <source>
        <dbReference type="Proteomes" id="UP000182598"/>
    </source>
</evidence>
<proteinExistence type="predicted"/>
<evidence type="ECO:0000313" key="1">
    <source>
        <dbReference type="EMBL" id="CUA83307.1"/>
    </source>
</evidence>
<keyword evidence="2" id="KW-1185">Reference proteome</keyword>